<dbReference type="RefSeq" id="WP_139860191.1">
    <property type="nucleotide sequence ID" value="NZ_CAADFC020000011.1"/>
</dbReference>
<sequence length="1166" mass="130900">MIELRRIILVDWYLFRAQQVDMRGMTAIIGPNGAGKSAIIDAVQTVLSGASMASIRFNPSAQSNVRSKRTLRDYCLGVVSLDEKGERSEPTRQHAYTYIILVFEDLDDGSAVSLGVAFSASASRSDESCEARFIAKGALTKEDILAAVGDDEVETLQWHAVRNALRARKIEVDDAFSSATDFVAESLRALSPAGFPLDPRRFQKAFRNALLLKPVDNPTDFVRNYVLDVQPIQVDRLRRGIEHWRSLTRRIEELKAQSASLAGILRIVSRVVENERVIATTSWQIARLEWERFRREARRQEEALAQLRSAAGKAEVEATAAAARHATLVAEHKTIELSIRTSDAEQLAQMYESDKTATLSQRANAIAPVKDIDGLIASVKKAVELNLLVRRDDLLHALLSAVVVARGRAPLSEWDKTLPDDWKDSASHLDAALVAVDQERLAAVRKTFSDAHFTARVATKDLQDRIDQIDSNLKRMDQGLSPIERGTRDLIDQLRSHGIEAEPLCDLVEIRDDKWRMAAEAVLGRSREALIVEPGRAVRALEIYREGGEYSFQHAEVINTTKTDSTRPAEKGSLAQIISTENRHARAFLNYRLGRLMMVETMDRMVAAENAITPDRMMQGGRTIRRLPRPEHLKLGRATQGQMRQQLEAERKELERQLAERAREVGRLEDEARLFEDMFARFEKMIKAGLTCSGCGADLAAFDRKLAEIGKNIEDAKRNRDPKLVADLERLAGEVETAGRKKSETQKAFDTAKSARDKADGAYEDYLKNNREALSAARRDRARQMRESFPQSPAMREYQGQVPAIATESIQNLIAGFVADRDRRSTDRRSSLMREMTGAINKHGQEFHVVPPFTAEEATPTAVEQWAAAEKERLDGHELVQYEEQCRNAATEMTSAFRDDLLHRLDDAFTGIKATLNELNRHLKDRQFHGRDYYSFKALEAPTHVDMIELVEESRKPEFNLPLFGDRTGDANTPMMRAVRQIEEILSNPEARTEEIEDPRKYFNFELYIQDAEGKIRSSLTSRAGTGSGGEGQLPFYIAIGASLAATYQNRRTGESGLSLAIFDEAFNRLDTKAIGQCSEFMRDLGLQVMLATPDEKRHVFMEVVDTVVNVNRLGNQVMIDTEFLTEKARDAIVAIDPYRKGFDVFKSELIAAEKAAVVPQDQAAE</sequence>
<dbReference type="SUPFAM" id="SSF75553">
    <property type="entry name" value="Smc hinge domain"/>
    <property type="match status" value="1"/>
</dbReference>
<dbReference type="Proteomes" id="UP000328092">
    <property type="component" value="Unassembled WGS sequence"/>
</dbReference>
<feature type="coiled-coil region" evidence="2">
    <location>
        <begin position="637"/>
        <end position="671"/>
    </location>
</feature>
<proteinExistence type="predicted"/>
<dbReference type="PANTHER" id="PTHR32182:SF0">
    <property type="entry name" value="DNA REPLICATION AND REPAIR PROTEIN RECF"/>
    <property type="match status" value="1"/>
</dbReference>
<dbReference type="Pfam" id="PF13558">
    <property type="entry name" value="SbcC_Walker_B"/>
    <property type="match status" value="1"/>
</dbReference>
<evidence type="ECO:0000256" key="1">
    <source>
        <dbReference type="ARBA" id="ARBA00023054"/>
    </source>
</evidence>
<dbReference type="OrthoDB" id="174137at2"/>
<dbReference type="GO" id="GO:0006302">
    <property type="term" value="P:double-strand break repair"/>
    <property type="evidence" value="ECO:0007669"/>
    <property type="project" value="TreeGrafter"/>
</dbReference>
<keyword evidence="1 2" id="KW-0175">Coiled coil</keyword>
<dbReference type="Pfam" id="PF13555">
    <property type="entry name" value="AAA_29"/>
    <property type="match status" value="1"/>
</dbReference>
<keyword evidence="5" id="KW-1185">Reference proteome</keyword>
<protein>
    <submittedName>
        <fullName evidence="4">Chromosome partition protein Smc</fullName>
    </submittedName>
</protein>
<evidence type="ECO:0000259" key="3">
    <source>
        <dbReference type="Pfam" id="PF06470"/>
    </source>
</evidence>
<gene>
    <name evidence="4" type="primary">smc_3</name>
    <name evidence="4" type="ORF">CI1B_31120</name>
</gene>
<dbReference type="InterPro" id="IPR027417">
    <property type="entry name" value="P-loop_NTPase"/>
</dbReference>
<name>A0A508TC40_9BRAD</name>
<evidence type="ECO:0000313" key="4">
    <source>
        <dbReference type="EMBL" id="VIO70458.1"/>
    </source>
</evidence>
<dbReference type="SUPFAM" id="SSF52540">
    <property type="entry name" value="P-loop containing nucleoside triphosphate hydrolases"/>
    <property type="match status" value="1"/>
</dbReference>
<accession>A0A508TC40</accession>
<dbReference type="GO" id="GO:0005524">
    <property type="term" value="F:ATP binding"/>
    <property type="evidence" value="ECO:0007669"/>
    <property type="project" value="InterPro"/>
</dbReference>
<dbReference type="InterPro" id="IPR010935">
    <property type="entry name" value="SMC_hinge"/>
</dbReference>
<dbReference type="AlphaFoldDB" id="A0A508TC40"/>
<dbReference type="EMBL" id="CAADFC020000011">
    <property type="protein sequence ID" value="VIO70458.1"/>
    <property type="molecule type" value="Genomic_DNA"/>
</dbReference>
<dbReference type="GO" id="GO:0005694">
    <property type="term" value="C:chromosome"/>
    <property type="evidence" value="ECO:0007669"/>
    <property type="project" value="InterPro"/>
</dbReference>
<feature type="coiled-coil region" evidence="2">
    <location>
        <begin position="290"/>
        <end position="317"/>
    </location>
</feature>
<organism evidence="4 5">
    <name type="scientific">Bradyrhizobium ivorense</name>
    <dbReference type="NCBI Taxonomy" id="2511166"/>
    <lineage>
        <taxon>Bacteria</taxon>
        <taxon>Pseudomonadati</taxon>
        <taxon>Pseudomonadota</taxon>
        <taxon>Alphaproteobacteria</taxon>
        <taxon>Hyphomicrobiales</taxon>
        <taxon>Nitrobacteraceae</taxon>
        <taxon>Bradyrhizobium</taxon>
    </lineage>
</organism>
<dbReference type="PANTHER" id="PTHR32182">
    <property type="entry name" value="DNA REPLICATION AND REPAIR PROTEIN RECF"/>
    <property type="match status" value="1"/>
</dbReference>
<feature type="domain" description="SMC hinge" evidence="3">
    <location>
        <begin position="503"/>
        <end position="603"/>
    </location>
</feature>
<evidence type="ECO:0000256" key="2">
    <source>
        <dbReference type="SAM" id="Coils"/>
    </source>
</evidence>
<comment type="caution">
    <text evidence="4">The sequence shown here is derived from an EMBL/GenBank/DDBJ whole genome shotgun (WGS) entry which is preliminary data.</text>
</comment>
<reference evidence="4" key="1">
    <citation type="submission" date="2019-02" db="EMBL/GenBank/DDBJ databases">
        <authorList>
            <person name="Pothier F.J."/>
        </authorList>
    </citation>
    <scope>NUCLEOTIDE SEQUENCE</scope>
    <source>
        <strain evidence="4">CI-1B</strain>
    </source>
</reference>
<evidence type="ECO:0000313" key="5">
    <source>
        <dbReference type="Proteomes" id="UP000328092"/>
    </source>
</evidence>
<dbReference type="GO" id="GO:0051276">
    <property type="term" value="P:chromosome organization"/>
    <property type="evidence" value="ECO:0007669"/>
    <property type="project" value="InterPro"/>
</dbReference>
<dbReference type="Pfam" id="PF06470">
    <property type="entry name" value="SMC_hinge"/>
    <property type="match status" value="1"/>
</dbReference>
<dbReference type="Gene3D" id="3.40.50.300">
    <property type="entry name" value="P-loop containing nucleotide triphosphate hydrolases"/>
    <property type="match status" value="1"/>
</dbReference>
<dbReference type="InterPro" id="IPR036277">
    <property type="entry name" value="SMC_hinge_sf"/>
</dbReference>
<dbReference type="GO" id="GO:0000731">
    <property type="term" value="P:DNA synthesis involved in DNA repair"/>
    <property type="evidence" value="ECO:0007669"/>
    <property type="project" value="TreeGrafter"/>
</dbReference>